<dbReference type="GO" id="GO:0005524">
    <property type="term" value="F:ATP binding"/>
    <property type="evidence" value="ECO:0007669"/>
    <property type="project" value="UniProtKB-KW"/>
</dbReference>
<evidence type="ECO:0000256" key="3">
    <source>
        <dbReference type="SAM" id="MobiDB-lite"/>
    </source>
</evidence>
<evidence type="ECO:0000256" key="1">
    <source>
        <dbReference type="ARBA" id="ARBA00022741"/>
    </source>
</evidence>
<keyword evidence="2" id="KW-0067">ATP-binding</keyword>
<gene>
    <name evidence="5" type="ORF">W97_04192</name>
</gene>
<dbReference type="PANTHER" id="PTHR23073">
    <property type="entry name" value="26S PROTEASOME REGULATORY SUBUNIT"/>
    <property type="match status" value="1"/>
</dbReference>
<proteinExistence type="predicted"/>
<evidence type="ECO:0000313" key="5">
    <source>
        <dbReference type="EMBL" id="EON64957.1"/>
    </source>
</evidence>
<dbReference type="GeneID" id="19901503"/>
<dbReference type="HOGENOM" id="CLU_025506_0_0_1"/>
<evidence type="ECO:0000259" key="4">
    <source>
        <dbReference type="Pfam" id="PF00004"/>
    </source>
</evidence>
<reference evidence="6" key="1">
    <citation type="submission" date="2012-06" db="EMBL/GenBank/DDBJ databases">
        <title>The genome sequence of Coniosporium apollinis CBS 100218.</title>
        <authorList>
            <consortium name="The Broad Institute Genome Sequencing Platform"/>
            <person name="Cuomo C."/>
            <person name="Gorbushina A."/>
            <person name="Noack S."/>
            <person name="Walker B."/>
            <person name="Young S.K."/>
            <person name="Zeng Q."/>
            <person name="Gargeya S."/>
            <person name="Fitzgerald M."/>
            <person name="Haas B."/>
            <person name="Abouelleil A."/>
            <person name="Alvarado L."/>
            <person name="Arachchi H.M."/>
            <person name="Berlin A.M."/>
            <person name="Chapman S.B."/>
            <person name="Goldberg J."/>
            <person name="Griggs A."/>
            <person name="Gujja S."/>
            <person name="Hansen M."/>
            <person name="Howarth C."/>
            <person name="Imamovic A."/>
            <person name="Larimer J."/>
            <person name="McCowan C."/>
            <person name="Montmayeur A."/>
            <person name="Murphy C."/>
            <person name="Neiman D."/>
            <person name="Pearson M."/>
            <person name="Priest M."/>
            <person name="Roberts A."/>
            <person name="Saif S."/>
            <person name="Shea T."/>
            <person name="Sisk P."/>
            <person name="Sykes S."/>
            <person name="Wortman J."/>
            <person name="Nusbaum C."/>
            <person name="Birren B."/>
        </authorList>
    </citation>
    <scope>NUCLEOTIDE SEQUENCE [LARGE SCALE GENOMIC DNA]</scope>
    <source>
        <strain evidence="6">CBS 100218</strain>
    </source>
</reference>
<dbReference type="InterPro" id="IPR050221">
    <property type="entry name" value="26S_Proteasome_ATPase"/>
</dbReference>
<dbReference type="Proteomes" id="UP000016924">
    <property type="component" value="Unassembled WGS sequence"/>
</dbReference>
<feature type="region of interest" description="Disordered" evidence="3">
    <location>
        <begin position="404"/>
        <end position="423"/>
    </location>
</feature>
<dbReference type="eggNOG" id="KOG0730">
    <property type="taxonomic scope" value="Eukaryota"/>
</dbReference>
<dbReference type="InterPro" id="IPR027417">
    <property type="entry name" value="P-loop_NTPase"/>
</dbReference>
<keyword evidence="1" id="KW-0547">Nucleotide-binding</keyword>
<dbReference type="OMA" id="CMLILED"/>
<dbReference type="EMBL" id="JH767571">
    <property type="protein sequence ID" value="EON64957.1"/>
    <property type="molecule type" value="Genomic_DNA"/>
</dbReference>
<dbReference type="STRING" id="1168221.R7YSQ0"/>
<organism evidence="5 6">
    <name type="scientific">Coniosporium apollinis (strain CBS 100218)</name>
    <name type="common">Rock-inhabiting black yeast</name>
    <dbReference type="NCBI Taxonomy" id="1168221"/>
    <lineage>
        <taxon>Eukaryota</taxon>
        <taxon>Fungi</taxon>
        <taxon>Dikarya</taxon>
        <taxon>Ascomycota</taxon>
        <taxon>Pezizomycotina</taxon>
        <taxon>Dothideomycetes</taxon>
        <taxon>Dothideomycetes incertae sedis</taxon>
        <taxon>Coniosporium</taxon>
    </lineage>
</organism>
<keyword evidence="6" id="KW-1185">Reference proteome</keyword>
<feature type="domain" description="ATPase AAA-type core" evidence="4">
    <location>
        <begin position="222"/>
        <end position="340"/>
    </location>
</feature>
<dbReference type="OrthoDB" id="2115716at2759"/>
<protein>
    <recommendedName>
        <fullName evidence="4">ATPase AAA-type core domain-containing protein</fullName>
    </recommendedName>
</protein>
<evidence type="ECO:0000256" key="2">
    <source>
        <dbReference type="ARBA" id="ARBA00022840"/>
    </source>
</evidence>
<accession>R7YSQ0</accession>
<name>R7YSQ0_CONA1</name>
<dbReference type="GO" id="GO:0016887">
    <property type="term" value="F:ATP hydrolysis activity"/>
    <property type="evidence" value="ECO:0007669"/>
    <property type="project" value="InterPro"/>
</dbReference>
<evidence type="ECO:0000313" key="6">
    <source>
        <dbReference type="Proteomes" id="UP000016924"/>
    </source>
</evidence>
<sequence length="615" mass="68368">MAASEPFAFISKEHHPRLTDTLERAFSGKGLSLYVQLLQALRKQNPELVVTPTTSRNCPLLAFAAAGHATAELDIDTEDVFRYRGYLPPEHRGGSGHLAEAISFAKYHYRWNDEDFILYMAPPLQFVLKEPRDGETAQSHSVITDALIMAVGSWLTAEIPAIYVYDYYWTRSRELYEQVMKTSWKDVILDERMKKELPEVAGKFFDSKDVYDEYGVPWKRGLIFHGPVGNGKTISIKALMHTLYERKPQIPCLYVKSAPSTYAIRDVFTMARSMSPCMLILEDIETIVTPYTRSYFFNEVDGLENNDGILMVASTNYLDRLDPGLSKRPSRFDRKYLFPLPWIDERIAYCEFWRHKLEHKDSIDFPQLLSQPIAKIMEGFSFAYMQEAFVATLLALARDHTSIVEDDDGHDGSSDGGSDDDDDDLDQYEFWRVMVEQVKILREDMGGRNSVSHGLPNTSTNEAYLGLDETTPLMSAVGALNDLDLGAAAGVESREQQTLARVQRFSGTAKETATFDSDGSLGSLGLGALPDLTGYGGQNSGVGLAGNVRRVPDLRSFSAVNRDRQAALGYFSAGIEGPQWFGTHGVGVTVLDAVPVGLGGDQLHPGGKADSGKQL</sequence>
<dbReference type="Gene3D" id="3.40.50.300">
    <property type="entry name" value="P-loop containing nucleotide triphosphate hydrolases"/>
    <property type="match status" value="1"/>
</dbReference>
<dbReference type="AlphaFoldDB" id="R7YSQ0"/>
<dbReference type="CDD" id="cd19481">
    <property type="entry name" value="RecA-like_protease"/>
    <property type="match status" value="1"/>
</dbReference>
<dbReference type="SUPFAM" id="SSF52540">
    <property type="entry name" value="P-loop containing nucleoside triphosphate hydrolases"/>
    <property type="match status" value="1"/>
</dbReference>
<dbReference type="RefSeq" id="XP_007780274.1">
    <property type="nucleotide sequence ID" value="XM_007782084.1"/>
</dbReference>
<dbReference type="InterPro" id="IPR003959">
    <property type="entry name" value="ATPase_AAA_core"/>
</dbReference>
<dbReference type="Pfam" id="PF00004">
    <property type="entry name" value="AAA"/>
    <property type="match status" value="1"/>
</dbReference>